<protein>
    <submittedName>
        <fullName evidence="1">Uncharacterized protein</fullName>
    </submittedName>
</protein>
<sequence>MVATLSLFVIYEITQIYITEIGYITEMKDYYEKKIVQLLINDYIEN</sequence>
<gene>
    <name evidence="1" type="ORF">KHA93_08295</name>
</gene>
<evidence type="ECO:0000313" key="2">
    <source>
        <dbReference type="Proteomes" id="UP000682713"/>
    </source>
</evidence>
<keyword evidence="2" id="KW-1185">Reference proteome</keyword>
<proteinExistence type="predicted"/>
<dbReference type="Proteomes" id="UP000682713">
    <property type="component" value="Unassembled WGS sequence"/>
</dbReference>
<comment type="caution">
    <text evidence="1">The sequence shown here is derived from an EMBL/GenBank/DDBJ whole genome shotgun (WGS) entry which is preliminary data.</text>
</comment>
<reference evidence="1 2" key="1">
    <citation type="submission" date="2021-05" db="EMBL/GenBank/DDBJ databases">
        <title>Novel Bacillus species.</title>
        <authorList>
            <person name="Liu G."/>
        </authorList>
    </citation>
    <scope>NUCLEOTIDE SEQUENCE [LARGE SCALE GENOMIC DNA]</scope>
    <source>
        <strain evidence="1 2">FJAT-49732</strain>
    </source>
</reference>
<organism evidence="1 2">
    <name type="scientific">Lederbergia citrisecunda</name>
    <dbReference type="NCBI Taxonomy" id="2833583"/>
    <lineage>
        <taxon>Bacteria</taxon>
        <taxon>Bacillati</taxon>
        <taxon>Bacillota</taxon>
        <taxon>Bacilli</taxon>
        <taxon>Bacillales</taxon>
        <taxon>Bacillaceae</taxon>
        <taxon>Lederbergia</taxon>
    </lineage>
</organism>
<accession>A0A942YKU2</accession>
<name>A0A942YKU2_9BACI</name>
<evidence type="ECO:0000313" key="1">
    <source>
        <dbReference type="EMBL" id="MBS4199654.1"/>
    </source>
</evidence>
<dbReference type="EMBL" id="JAGYPJ010000001">
    <property type="protein sequence ID" value="MBS4199654.1"/>
    <property type="molecule type" value="Genomic_DNA"/>
</dbReference>
<dbReference type="AlphaFoldDB" id="A0A942YKU2"/>
<dbReference type="RefSeq" id="WP_213110315.1">
    <property type="nucleotide sequence ID" value="NZ_JAGYPJ010000001.1"/>
</dbReference>